<dbReference type="InterPro" id="IPR036396">
    <property type="entry name" value="Cyt_P450_sf"/>
</dbReference>
<evidence type="ECO:0000256" key="6">
    <source>
        <dbReference type="PIRSR" id="PIRSR602403-1"/>
    </source>
</evidence>
<keyword evidence="7" id="KW-0503">Monooxygenase</keyword>
<evidence type="ECO:0000256" key="8">
    <source>
        <dbReference type="SAM" id="Phobius"/>
    </source>
</evidence>
<dbReference type="SUPFAM" id="SSF48264">
    <property type="entry name" value="Cytochrome P450"/>
    <property type="match status" value="1"/>
</dbReference>
<dbReference type="CDD" id="cd11041">
    <property type="entry name" value="CYP503A1-like"/>
    <property type="match status" value="1"/>
</dbReference>
<dbReference type="InterPro" id="IPR001128">
    <property type="entry name" value="Cyt_P450"/>
</dbReference>
<dbReference type="AlphaFoldDB" id="A0A2T7A175"/>
<dbReference type="PROSITE" id="PS00086">
    <property type="entry name" value="CYTOCHROME_P450"/>
    <property type="match status" value="1"/>
</dbReference>
<evidence type="ECO:0000256" key="3">
    <source>
        <dbReference type="ARBA" id="ARBA00022723"/>
    </source>
</evidence>
<organism evidence="9 10">
    <name type="scientific">Tuber borchii</name>
    <name type="common">White truffle</name>
    <dbReference type="NCBI Taxonomy" id="42251"/>
    <lineage>
        <taxon>Eukaryota</taxon>
        <taxon>Fungi</taxon>
        <taxon>Dikarya</taxon>
        <taxon>Ascomycota</taxon>
        <taxon>Pezizomycotina</taxon>
        <taxon>Pezizomycetes</taxon>
        <taxon>Pezizales</taxon>
        <taxon>Tuberaceae</taxon>
        <taxon>Tuber</taxon>
    </lineage>
</organism>
<name>A0A2T7A175_TUBBO</name>
<dbReference type="GO" id="GO:0004497">
    <property type="term" value="F:monooxygenase activity"/>
    <property type="evidence" value="ECO:0007669"/>
    <property type="project" value="UniProtKB-KW"/>
</dbReference>
<comment type="similarity">
    <text evidence="2 7">Belongs to the cytochrome P450 family.</text>
</comment>
<keyword evidence="6 7" id="KW-0349">Heme</keyword>
<evidence type="ECO:0000256" key="5">
    <source>
        <dbReference type="ARBA" id="ARBA00023004"/>
    </source>
</evidence>
<keyword evidence="5 6" id="KW-0408">Iron</keyword>
<dbReference type="OrthoDB" id="1844152at2759"/>
<dbReference type="PANTHER" id="PTHR46206">
    <property type="entry name" value="CYTOCHROME P450"/>
    <property type="match status" value="1"/>
</dbReference>
<feature type="binding site" description="axial binding residue" evidence="6">
    <location>
        <position position="469"/>
    </location>
    <ligand>
        <name>heme</name>
        <dbReference type="ChEBI" id="CHEBI:30413"/>
    </ligand>
    <ligandPart>
        <name>Fe</name>
        <dbReference type="ChEBI" id="CHEBI:18248"/>
    </ligandPart>
</feature>
<keyword evidence="8" id="KW-0812">Transmembrane</keyword>
<proteinExistence type="inferred from homology"/>
<evidence type="ECO:0000256" key="2">
    <source>
        <dbReference type="ARBA" id="ARBA00010617"/>
    </source>
</evidence>
<dbReference type="InterPro" id="IPR017972">
    <property type="entry name" value="Cyt_P450_CS"/>
</dbReference>
<dbReference type="Gene3D" id="1.10.630.10">
    <property type="entry name" value="Cytochrome P450"/>
    <property type="match status" value="1"/>
</dbReference>
<reference evidence="9 10" key="1">
    <citation type="submission" date="2017-04" db="EMBL/GenBank/DDBJ databases">
        <title>Draft genome sequence of Tuber borchii Vittad., a whitish edible truffle.</title>
        <authorList>
            <consortium name="DOE Joint Genome Institute"/>
            <person name="Murat C."/>
            <person name="Kuo A."/>
            <person name="Barry K.W."/>
            <person name="Clum A."/>
            <person name="Dockter R.B."/>
            <person name="Fauchery L."/>
            <person name="Iotti M."/>
            <person name="Kohler A."/>
            <person name="Labutti K."/>
            <person name="Lindquist E.A."/>
            <person name="Lipzen A."/>
            <person name="Ohm R.A."/>
            <person name="Wang M."/>
            <person name="Grigoriev I.V."/>
            <person name="Zambonelli A."/>
            <person name="Martin F.M."/>
        </authorList>
    </citation>
    <scope>NUCLEOTIDE SEQUENCE [LARGE SCALE GENOMIC DNA]</scope>
    <source>
        <strain evidence="9 10">Tbo3840</strain>
    </source>
</reference>
<dbReference type="PRINTS" id="PR00465">
    <property type="entry name" value="EP450IV"/>
</dbReference>
<protein>
    <submittedName>
        <fullName evidence="9">Cytochrome P450</fullName>
    </submittedName>
</protein>
<sequence length="532" mass="60654">MGIFMRLIDYAEDKKLYSYSLFSATLALLFLGLFLFLKKEWSIHSSTRFPIAGIESPGYFGLVKARDRWVSDALHIVKNGYHKYRGRNFVVTTHSFDKIVLTYDQIKELSNAPDDMVGAQDSGTETMLGSYTGLDRFLEHNYIQGVARIKLTQNLGSIKDAIIEEARFALDAELPECTTDEWKSVQIFTTVLRTVTRTSSRVFVGLPLCRNEDWLTVAMGYTGDVFRTVDKLTSIPKPIRPFYAWMFNSTKLIQSHRKRAETLLGPAIQRRLEEKRLAEKNGAIYEKPDDMLQWLEDLVQPHHKTTESLSELQLLASLASIHSTCNTFLNALFDLAAHQECVQPIREEIEAVISANNGVIDREALRKMRKTDSFFKESMRKNPHLFGFNRKILKSLTLSDGTRLPKGALVAAPSGILSTDPDFIENPEAFDGFRWYKKSLEAEGRAARDASWTTTSAWDLGFGHGKHACPGRYFVTEEMKIILTFIILQYDFKYPEGQSRPASLSHAEFFYPDTTRKLLFKKLPGPKKFSFL</sequence>
<dbReference type="Proteomes" id="UP000244722">
    <property type="component" value="Unassembled WGS sequence"/>
</dbReference>
<dbReference type="STRING" id="42251.A0A2T7A175"/>
<comment type="cofactor">
    <cofactor evidence="1 6">
        <name>heme</name>
        <dbReference type="ChEBI" id="CHEBI:30413"/>
    </cofactor>
</comment>
<comment type="caution">
    <text evidence="9">The sequence shown here is derived from an EMBL/GenBank/DDBJ whole genome shotgun (WGS) entry which is preliminary data.</text>
</comment>
<dbReference type="GO" id="GO:0005506">
    <property type="term" value="F:iron ion binding"/>
    <property type="evidence" value="ECO:0007669"/>
    <property type="project" value="InterPro"/>
</dbReference>
<dbReference type="GO" id="GO:0020037">
    <property type="term" value="F:heme binding"/>
    <property type="evidence" value="ECO:0007669"/>
    <property type="project" value="InterPro"/>
</dbReference>
<dbReference type="InterPro" id="IPR002403">
    <property type="entry name" value="Cyt_P450_E_grp-IV"/>
</dbReference>
<keyword evidence="3 6" id="KW-0479">Metal-binding</keyword>
<gene>
    <name evidence="9" type="ORF">B9Z19DRAFT_1062621</name>
</gene>
<keyword evidence="8" id="KW-0472">Membrane</keyword>
<keyword evidence="8" id="KW-1133">Transmembrane helix</keyword>
<evidence type="ECO:0000256" key="7">
    <source>
        <dbReference type="RuleBase" id="RU000461"/>
    </source>
</evidence>
<keyword evidence="10" id="KW-1185">Reference proteome</keyword>
<dbReference type="Pfam" id="PF00067">
    <property type="entry name" value="p450"/>
    <property type="match status" value="1"/>
</dbReference>
<evidence type="ECO:0000313" key="9">
    <source>
        <dbReference type="EMBL" id="PUU81489.1"/>
    </source>
</evidence>
<feature type="transmembrane region" description="Helical" evidence="8">
    <location>
        <begin position="16"/>
        <end position="37"/>
    </location>
</feature>
<evidence type="ECO:0000256" key="1">
    <source>
        <dbReference type="ARBA" id="ARBA00001971"/>
    </source>
</evidence>
<dbReference type="GO" id="GO:0016705">
    <property type="term" value="F:oxidoreductase activity, acting on paired donors, with incorporation or reduction of molecular oxygen"/>
    <property type="evidence" value="ECO:0007669"/>
    <property type="project" value="InterPro"/>
</dbReference>
<accession>A0A2T7A175</accession>
<evidence type="ECO:0000256" key="4">
    <source>
        <dbReference type="ARBA" id="ARBA00023002"/>
    </source>
</evidence>
<keyword evidence="4 7" id="KW-0560">Oxidoreductase</keyword>
<evidence type="ECO:0000313" key="10">
    <source>
        <dbReference type="Proteomes" id="UP000244722"/>
    </source>
</evidence>
<dbReference type="EMBL" id="NESQ01000044">
    <property type="protein sequence ID" value="PUU81489.1"/>
    <property type="molecule type" value="Genomic_DNA"/>
</dbReference>